<dbReference type="EMBL" id="SOZD01000004">
    <property type="protein sequence ID" value="TFF21876.1"/>
    <property type="molecule type" value="Genomic_DNA"/>
</dbReference>
<gene>
    <name evidence="5" type="ORF">E3C22_14505</name>
</gene>
<feature type="domain" description="HTH marR-type" evidence="4">
    <location>
        <begin position="1"/>
        <end position="142"/>
    </location>
</feature>
<dbReference type="InterPro" id="IPR023187">
    <property type="entry name" value="Tscrpt_reg_MarR-type_CS"/>
</dbReference>
<dbReference type="AlphaFoldDB" id="A0A4Y8RHH7"/>
<keyword evidence="2" id="KW-0238">DNA-binding</keyword>
<dbReference type="Pfam" id="PF01047">
    <property type="entry name" value="MarR"/>
    <property type="match status" value="1"/>
</dbReference>
<dbReference type="Proteomes" id="UP000298179">
    <property type="component" value="Unassembled WGS sequence"/>
</dbReference>
<organism evidence="5 6">
    <name type="scientific">Jiella endophytica</name>
    <dbReference type="NCBI Taxonomy" id="2558362"/>
    <lineage>
        <taxon>Bacteria</taxon>
        <taxon>Pseudomonadati</taxon>
        <taxon>Pseudomonadota</taxon>
        <taxon>Alphaproteobacteria</taxon>
        <taxon>Hyphomicrobiales</taxon>
        <taxon>Aurantimonadaceae</taxon>
        <taxon>Jiella</taxon>
    </lineage>
</organism>
<dbReference type="PANTHER" id="PTHR33164:SF57">
    <property type="entry name" value="MARR-FAMILY TRANSCRIPTIONAL REGULATOR"/>
    <property type="match status" value="1"/>
</dbReference>
<dbReference type="OrthoDB" id="32523at2"/>
<keyword evidence="6" id="KW-1185">Reference proteome</keyword>
<keyword evidence="3" id="KW-0804">Transcription</keyword>
<dbReference type="InterPro" id="IPR036390">
    <property type="entry name" value="WH_DNA-bd_sf"/>
</dbReference>
<dbReference type="PRINTS" id="PR00598">
    <property type="entry name" value="HTHMARR"/>
</dbReference>
<evidence type="ECO:0000313" key="6">
    <source>
        <dbReference type="Proteomes" id="UP000298179"/>
    </source>
</evidence>
<sequence length="152" mass="17055">MKRRQDGEIVNAFHHLHATVMSRVFPHMARFLKGQELSFQHLVTMFTIKFAGPQNIAAIAAEVELTPTAASRMVDRLVKAGFLDRTEKPGDRRQKLITLTCKGQALLAEFPAVTTQSYAEVLAPLPEDLLGRLAEPMNELREHLPDGPRRQS</sequence>
<comment type="caution">
    <text evidence="5">The sequence shown here is derived from an EMBL/GenBank/DDBJ whole genome shotgun (WGS) entry which is preliminary data.</text>
</comment>
<accession>A0A4Y8RHH7</accession>
<keyword evidence="1" id="KW-0805">Transcription regulation</keyword>
<dbReference type="GO" id="GO:0003700">
    <property type="term" value="F:DNA-binding transcription factor activity"/>
    <property type="evidence" value="ECO:0007669"/>
    <property type="project" value="InterPro"/>
</dbReference>
<dbReference type="GO" id="GO:0003677">
    <property type="term" value="F:DNA binding"/>
    <property type="evidence" value="ECO:0007669"/>
    <property type="project" value="UniProtKB-KW"/>
</dbReference>
<dbReference type="InterPro" id="IPR000835">
    <property type="entry name" value="HTH_MarR-typ"/>
</dbReference>
<dbReference type="PANTHER" id="PTHR33164">
    <property type="entry name" value="TRANSCRIPTIONAL REGULATOR, MARR FAMILY"/>
    <property type="match status" value="1"/>
</dbReference>
<dbReference type="PROSITE" id="PS50995">
    <property type="entry name" value="HTH_MARR_2"/>
    <property type="match status" value="1"/>
</dbReference>
<dbReference type="InterPro" id="IPR039422">
    <property type="entry name" value="MarR/SlyA-like"/>
</dbReference>
<evidence type="ECO:0000256" key="1">
    <source>
        <dbReference type="ARBA" id="ARBA00023015"/>
    </source>
</evidence>
<evidence type="ECO:0000259" key="4">
    <source>
        <dbReference type="PROSITE" id="PS50995"/>
    </source>
</evidence>
<dbReference type="RefSeq" id="WP_134762760.1">
    <property type="nucleotide sequence ID" value="NZ_SOZD01000004.1"/>
</dbReference>
<dbReference type="PROSITE" id="PS01117">
    <property type="entry name" value="HTH_MARR_1"/>
    <property type="match status" value="1"/>
</dbReference>
<dbReference type="InterPro" id="IPR036388">
    <property type="entry name" value="WH-like_DNA-bd_sf"/>
</dbReference>
<dbReference type="SMART" id="SM00347">
    <property type="entry name" value="HTH_MARR"/>
    <property type="match status" value="1"/>
</dbReference>
<reference evidence="5 6" key="1">
    <citation type="submission" date="2019-03" db="EMBL/GenBank/DDBJ databases">
        <title>Jiella endophytica sp. nov., a novel endophytic bacterium isolated from root of Ficus microcarpa Linn. f.</title>
        <authorList>
            <person name="Tuo L."/>
        </authorList>
    </citation>
    <scope>NUCLEOTIDE SEQUENCE [LARGE SCALE GENOMIC DNA]</scope>
    <source>
        <strain evidence="5 6">CBS5Q-3</strain>
    </source>
</reference>
<dbReference type="GO" id="GO:0006950">
    <property type="term" value="P:response to stress"/>
    <property type="evidence" value="ECO:0007669"/>
    <property type="project" value="TreeGrafter"/>
</dbReference>
<dbReference type="Gene3D" id="1.10.10.10">
    <property type="entry name" value="Winged helix-like DNA-binding domain superfamily/Winged helix DNA-binding domain"/>
    <property type="match status" value="1"/>
</dbReference>
<evidence type="ECO:0000256" key="2">
    <source>
        <dbReference type="ARBA" id="ARBA00023125"/>
    </source>
</evidence>
<evidence type="ECO:0000313" key="5">
    <source>
        <dbReference type="EMBL" id="TFF21876.1"/>
    </source>
</evidence>
<name>A0A4Y8RHH7_9HYPH</name>
<protein>
    <submittedName>
        <fullName evidence="5">MarR family transcriptional regulator</fullName>
    </submittedName>
</protein>
<proteinExistence type="predicted"/>
<evidence type="ECO:0000256" key="3">
    <source>
        <dbReference type="ARBA" id="ARBA00023163"/>
    </source>
</evidence>
<dbReference type="SUPFAM" id="SSF46785">
    <property type="entry name" value="Winged helix' DNA-binding domain"/>
    <property type="match status" value="1"/>
</dbReference>